<evidence type="ECO:0000313" key="8">
    <source>
        <dbReference type="Proteomes" id="UP000001460"/>
    </source>
</evidence>
<dbReference type="SMART" id="SM00320">
    <property type="entry name" value="WD40"/>
    <property type="match status" value="4"/>
</dbReference>
<dbReference type="PANTHER" id="PTHR19855">
    <property type="entry name" value="WD40 REPEAT PROTEIN 12, 37"/>
    <property type="match status" value="1"/>
</dbReference>
<dbReference type="OrthoDB" id="10261640at2759"/>
<dbReference type="VEuPathDB" id="CryptoDB:CMU_031430"/>
<evidence type="ECO:0000256" key="1">
    <source>
        <dbReference type="ARBA" id="ARBA00004123"/>
    </source>
</evidence>
<proteinExistence type="predicted"/>
<dbReference type="InterPro" id="IPR012972">
    <property type="entry name" value="NLE"/>
</dbReference>
<dbReference type="GeneID" id="6997579"/>
<feature type="repeat" description="WD" evidence="5">
    <location>
        <begin position="344"/>
        <end position="366"/>
    </location>
</feature>
<accession>B6AIG1</accession>
<dbReference type="STRING" id="441375.B6AIG1"/>
<dbReference type="PANTHER" id="PTHR19855:SF11">
    <property type="entry name" value="RIBOSOME BIOGENESIS PROTEIN WDR12"/>
    <property type="match status" value="1"/>
</dbReference>
<name>B6AIG1_CRYMR</name>
<evidence type="ECO:0000256" key="4">
    <source>
        <dbReference type="ARBA" id="ARBA00023242"/>
    </source>
</evidence>
<dbReference type="Pfam" id="PF00400">
    <property type="entry name" value="WD40"/>
    <property type="match status" value="2"/>
</dbReference>
<dbReference type="AlphaFoldDB" id="B6AIG1"/>
<keyword evidence="3" id="KW-0677">Repeat</keyword>
<keyword evidence="8" id="KW-1185">Reference proteome</keyword>
<dbReference type="InterPro" id="IPR001680">
    <property type="entry name" value="WD40_rpt"/>
</dbReference>
<organism evidence="7 8">
    <name type="scientific">Cryptosporidium muris (strain RN66)</name>
    <dbReference type="NCBI Taxonomy" id="441375"/>
    <lineage>
        <taxon>Eukaryota</taxon>
        <taxon>Sar</taxon>
        <taxon>Alveolata</taxon>
        <taxon>Apicomplexa</taxon>
        <taxon>Conoidasida</taxon>
        <taxon>Coccidia</taxon>
        <taxon>Eucoccidiorida</taxon>
        <taxon>Eimeriorina</taxon>
        <taxon>Cryptosporidiidae</taxon>
        <taxon>Cryptosporidium</taxon>
    </lineage>
</organism>
<comment type="subcellular location">
    <subcellularLocation>
        <location evidence="1">Nucleus</location>
    </subcellularLocation>
</comment>
<dbReference type="OMA" id="DHKYVEF"/>
<dbReference type="Proteomes" id="UP000001460">
    <property type="component" value="Unassembled WGS sequence"/>
</dbReference>
<dbReference type="RefSeq" id="XP_002142351.1">
    <property type="nucleotide sequence ID" value="XM_002142315.1"/>
</dbReference>
<dbReference type="eggNOG" id="KOG0313">
    <property type="taxonomic scope" value="Eukaryota"/>
</dbReference>
<dbReference type="PROSITE" id="PS50082">
    <property type="entry name" value="WD_REPEATS_2"/>
    <property type="match status" value="1"/>
</dbReference>
<evidence type="ECO:0000259" key="6">
    <source>
        <dbReference type="Pfam" id="PF08154"/>
    </source>
</evidence>
<dbReference type="SUPFAM" id="SSF50978">
    <property type="entry name" value="WD40 repeat-like"/>
    <property type="match status" value="1"/>
</dbReference>
<protein>
    <recommendedName>
        <fullName evidence="6">NLE domain-containing protein</fullName>
    </recommendedName>
</protein>
<dbReference type="EMBL" id="DS989736">
    <property type="protein sequence ID" value="EEA08002.1"/>
    <property type="molecule type" value="Genomic_DNA"/>
</dbReference>
<keyword evidence="2 5" id="KW-0853">WD repeat</keyword>
<dbReference type="InterPro" id="IPR036322">
    <property type="entry name" value="WD40_repeat_dom_sf"/>
</dbReference>
<evidence type="ECO:0000256" key="3">
    <source>
        <dbReference type="ARBA" id="ARBA00022737"/>
    </source>
</evidence>
<evidence type="ECO:0000313" key="7">
    <source>
        <dbReference type="EMBL" id="EEA08002.1"/>
    </source>
</evidence>
<dbReference type="GO" id="GO:0005634">
    <property type="term" value="C:nucleus"/>
    <property type="evidence" value="ECO:0007669"/>
    <property type="project" value="UniProtKB-SubCell"/>
</dbReference>
<evidence type="ECO:0000256" key="5">
    <source>
        <dbReference type="PROSITE-ProRule" id="PRU00221"/>
    </source>
</evidence>
<reference evidence="7" key="1">
    <citation type="submission" date="2008-06" db="EMBL/GenBank/DDBJ databases">
        <authorList>
            <person name="Lorenzi H."/>
            <person name="Inman J."/>
            <person name="Miller J."/>
            <person name="Schobel S."/>
            <person name="Amedeo P."/>
            <person name="Caler E.V."/>
            <person name="da Silva J."/>
        </authorList>
    </citation>
    <scope>NUCLEOTIDE SEQUENCE [LARGE SCALE GENOMIC DNA]</scope>
    <source>
        <strain evidence="7">RN66</strain>
    </source>
</reference>
<evidence type="ECO:0000256" key="2">
    <source>
        <dbReference type="ARBA" id="ARBA00022574"/>
    </source>
</evidence>
<keyword evidence="4" id="KW-0539">Nucleus</keyword>
<dbReference type="InterPro" id="IPR015943">
    <property type="entry name" value="WD40/YVTN_repeat-like_dom_sf"/>
</dbReference>
<dbReference type="Pfam" id="PF08154">
    <property type="entry name" value="NLE"/>
    <property type="match status" value="1"/>
</dbReference>
<sequence length="469" mass="52433">MELDENNQNNAEVEISFFTRLKEDKYSVPRGTFIVLSEITRAGLSELLNQLLDLESHVIFDFLVDGIFLRGSLADYLTSCGKTSESILKVEYILAIGKPNTILIDENNDWIRKVINGLNTDYPVVITSSYDGIVRFYKSNNFNLLNTKNKNLKLDIKDQENCPIMEFNTKDICGHCTTILSMATYPSNDSDYSKLWFSTMDGGIIGIDYLLGPDNEKNNFKVRFYQPEACNGSIEALSPITSEGSLVVCGSQSGDMHLLSSTDPTHRNSEQIDTYLQLEELFELRVHKSSISEIISVGDYVISSSLDGTLKIVQIPRGVIISGWDTKASVTSLSIKDNHSCDIICTSHDDGKVRIWDLRAGATSQLDINNSSNKSMASIDNNTRLIQRSALNAHRRLISQLKWNPLSDYMLGSVSHDFNLKILDIRSPLVPLQSVDTNEKLLTLSWSDSKTIYTGGSSGKLLMHSFYTI</sequence>
<dbReference type="Gene3D" id="2.130.10.10">
    <property type="entry name" value="YVTN repeat-like/Quinoprotein amine dehydrogenase"/>
    <property type="match status" value="2"/>
</dbReference>
<gene>
    <name evidence="7" type="ORF">CMU_031430</name>
</gene>
<feature type="domain" description="NLE" evidence="6">
    <location>
        <begin position="13"/>
        <end position="77"/>
    </location>
</feature>